<keyword evidence="1 4" id="KW-0349">Heme</keyword>
<protein>
    <recommendedName>
        <fullName evidence="6">Cytochrome c domain-containing protein</fullName>
    </recommendedName>
</protein>
<dbReference type="Gene3D" id="1.10.760.10">
    <property type="entry name" value="Cytochrome c-like domain"/>
    <property type="match status" value="1"/>
</dbReference>
<reference evidence="7" key="1">
    <citation type="submission" date="2021-04" db="EMBL/GenBank/DDBJ databases">
        <title>Draft genome sequence data of methanotrophic Methylovulum sp. strain S1L and Methylomonas sp. strain S2AM isolated from boreal lake water columns.</title>
        <authorList>
            <person name="Rissanen A.J."/>
            <person name="Mangayil R."/>
            <person name="Svenning M.M."/>
            <person name="Khanongnuch R."/>
        </authorList>
    </citation>
    <scope>NUCLEOTIDE SEQUENCE</scope>
    <source>
        <strain evidence="7">S2AM</strain>
    </source>
</reference>
<evidence type="ECO:0000256" key="1">
    <source>
        <dbReference type="ARBA" id="ARBA00022617"/>
    </source>
</evidence>
<gene>
    <name evidence="7" type="ORF">KEF85_14900</name>
</gene>
<feature type="domain" description="Cytochrome c" evidence="6">
    <location>
        <begin position="17"/>
        <end position="93"/>
    </location>
</feature>
<dbReference type="RefSeq" id="WP_215581930.1">
    <property type="nucleotide sequence ID" value="NZ_CP073754.1"/>
</dbReference>
<dbReference type="KEGG" id="mpad:KEF85_14900"/>
<keyword evidence="2 4" id="KW-0479">Metal-binding</keyword>
<dbReference type="InterPro" id="IPR036909">
    <property type="entry name" value="Cyt_c-like_dom_sf"/>
</dbReference>
<keyword evidence="8" id="KW-1185">Reference proteome</keyword>
<dbReference type="SUPFAM" id="SSF46626">
    <property type="entry name" value="Cytochrome c"/>
    <property type="match status" value="1"/>
</dbReference>
<evidence type="ECO:0000256" key="4">
    <source>
        <dbReference type="PROSITE-ProRule" id="PRU00433"/>
    </source>
</evidence>
<keyword evidence="5" id="KW-0732">Signal</keyword>
<dbReference type="Proteomes" id="UP000676649">
    <property type="component" value="Chromosome"/>
</dbReference>
<dbReference type="PROSITE" id="PS51007">
    <property type="entry name" value="CYTC"/>
    <property type="match status" value="1"/>
</dbReference>
<name>A0A975R9V9_9GAMM</name>
<accession>A0A975R9V9</accession>
<feature type="chain" id="PRO_5036733965" description="Cytochrome c domain-containing protein" evidence="5">
    <location>
        <begin position="20"/>
        <end position="93"/>
    </location>
</feature>
<dbReference type="GO" id="GO:0046872">
    <property type="term" value="F:metal ion binding"/>
    <property type="evidence" value="ECO:0007669"/>
    <property type="project" value="UniProtKB-KW"/>
</dbReference>
<dbReference type="GO" id="GO:0020037">
    <property type="term" value="F:heme binding"/>
    <property type="evidence" value="ECO:0007669"/>
    <property type="project" value="InterPro"/>
</dbReference>
<evidence type="ECO:0000259" key="6">
    <source>
        <dbReference type="PROSITE" id="PS51007"/>
    </source>
</evidence>
<dbReference type="EMBL" id="CP073754">
    <property type="protein sequence ID" value="QWF70596.1"/>
    <property type="molecule type" value="Genomic_DNA"/>
</dbReference>
<dbReference type="GO" id="GO:0009055">
    <property type="term" value="F:electron transfer activity"/>
    <property type="evidence" value="ECO:0007669"/>
    <property type="project" value="InterPro"/>
</dbReference>
<organism evidence="7 8">
    <name type="scientific">Methylomonas paludis</name>
    <dbReference type="NCBI Taxonomy" id="1173101"/>
    <lineage>
        <taxon>Bacteria</taxon>
        <taxon>Pseudomonadati</taxon>
        <taxon>Pseudomonadota</taxon>
        <taxon>Gammaproteobacteria</taxon>
        <taxon>Methylococcales</taxon>
        <taxon>Methylococcaceae</taxon>
        <taxon>Methylomonas</taxon>
    </lineage>
</organism>
<dbReference type="AlphaFoldDB" id="A0A975R9V9"/>
<evidence type="ECO:0000313" key="8">
    <source>
        <dbReference type="Proteomes" id="UP000676649"/>
    </source>
</evidence>
<evidence type="ECO:0000256" key="3">
    <source>
        <dbReference type="ARBA" id="ARBA00023004"/>
    </source>
</evidence>
<keyword evidence="3 4" id="KW-0408">Iron</keyword>
<feature type="signal peptide" evidence="5">
    <location>
        <begin position="1"/>
        <end position="19"/>
    </location>
</feature>
<sequence length="93" mass="10115">MKRLILFCIVSSLSRFSQAELSSAGIANNCRNCHNSAATEPVLSSLPSLTAAQLSSKLLDFKYDRIPATLMPRIAKGYSDAQLNAVAEYLGRH</sequence>
<proteinExistence type="predicted"/>
<evidence type="ECO:0000256" key="5">
    <source>
        <dbReference type="SAM" id="SignalP"/>
    </source>
</evidence>
<dbReference type="InterPro" id="IPR009056">
    <property type="entry name" value="Cyt_c-like_dom"/>
</dbReference>
<evidence type="ECO:0000256" key="2">
    <source>
        <dbReference type="ARBA" id="ARBA00022723"/>
    </source>
</evidence>
<evidence type="ECO:0000313" key="7">
    <source>
        <dbReference type="EMBL" id="QWF70596.1"/>
    </source>
</evidence>